<comment type="caution">
    <text evidence="3">The sequence shown here is derived from an EMBL/GenBank/DDBJ whole genome shotgun (WGS) entry which is preliminary data.</text>
</comment>
<gene>
    <name evidence="3" type="ORF">E6O75_ATG00699</name>
</gene>
<organism evidence="3 4">
    <name type="scientific">Venturia nashicola</name>
    <dbReference type="NCBI Taxonomy" id="86259"/>
    <lineage>
        <taxon>Eukaryota</taxon>
        <taxon>Fungi</taxon>
        <taxon>Dikarya</taxon>
        <taxon>Ascomycota</taxon>
        <taxon>Pezizomycotina</taxon>
        <taxon>Dothideomycetes</taxon>
        <taxon>Pleosporomycetidae</taxon>
        <taxon>Venturiales</taxon>
        <taxon>Venturiaceae</taxon>
        <taxon>Venturia</taxon>
    </lineage>
</organism>
<keyword evidence="2" id="KW-0472">Membrane</keyword>
<sequence>MKHSYRAANLSVSSTASASSTSSSACLSPGVSPRKGLLVSPSEYLLSPSPPPSPGLPSLIPRHGKKVQTSARSKLRRLVMIFGAVLVLTWLGMRTVFVTQSPSGPRNGDYEIVSANDLPDAPSAVIASDNKGRKKWTVSIPPHHDFPLLPSQYYDICKQTEQIQEELALGAGKKWKHGTGYYKHDPSFVDVRDAQERGLIPNPNKQGKIGELDIPDDLIAGRRPCGKSLTYLMETSDAGMGNTLMGMWTAYGLAKKEGRAFFVDDTRWPYGNYTDYFAPPPHPNCLPPPVTERLPCPHSARHLVVSAATFPFTFGPAFNAEFIDQRKPEAHREEKVYQLMRVGYETLFHLADEGDSHYVFERTGVKFAEARDKGGMNVGLQVRRGDLHPWELQYSKDYLPLTRYMDEVRDILITKYEHDEDEEHGEAGKIHINPHKPESTAIAKRTLKEKRRSEIPNGTGLLPRHGAPGFMASQLFLGSDDPDVYSSPEVSRAVRAQDRIALASKSQLEAASGGKKSHWIDEIHGWEGGFYRDQFFGLGMDDSLRFLHLGKWKASGVEIESHKGAGVMLEDESPDFLDSPTEAAMSLRRLVGRAYLLDLAVLGQSDAVVCAVSAAGCRILGVMLGWEKAVTNGLWRNVDAGAAGWRGLVVDSSA</sequence>
<protein>
    <submittedName>
        <fullName evidence="3">Uncharacterized protein</fullName>
    </submittedName>
</protein>
<dbReference type="Proteomes" id="UP000298493">
    <property type="component" value="Unassembled WGS sequence"/>
</dbReference>
<evidence type="ECO:0000256" key="2">
    <source>
        <dbReference type="SAM" id="Phobius"/>
    </source>
</evidence>
<feature type="transmembrane region" description="Helical" evidence="2">
    <location>
        <begin position="75"/>
        <end position="93"/>
    </location>
</feature>
<dbReference type="GO" id="GO:0006487">
    <property type="term" value="P:protein N-linked glycosylation"/>
    <property type="evidence" value="ECO:0007669"/>
    <property type="project" value="TreeGrafter"/>
</dbReference>
<proteinExistence type="predicted"/>
<dbReference type="PANTHER" id="PTHR13132">
    <property type="entry name" value="ALPHA- 1,6 -FUCOSYLTRANSFERASE"/>
    <property type="match status" value="1"/>
</dbReference>
<keyword evidence="4" id="KW-1185">Reference proteome</keyword>
<feature type="region of interest" description="Disordered" evidence="1">
    <location>
        <begin position="420"/>
        <end position="440"/>
    </location>
</feature>
<evidence type="ECO:0000313" key="4">
    <source>
        <dbReference type="Proteomes" id="UP000298493"/>
    </source>
</evidence>
<dbReference type="GO" id="GO:0046921">
    <property type="term" value="F:alpha-(1-&gt;6)-fucosyltransferase activity"/>
    <property type="evidence" value="ECO:0007669"/>
    <property type="project" value="TreeGrafter"/>
</dbReference>
<reference evidence="3 4" key="1">
    <citation type="submission" date="2019-04" db="EMBL/GenBank/DDBJ databases">
        <title>High contiguity whole genome sequence and gene annotation resource for two Venturia nashicola isolates.</title>
        <authorList>
            <person name="Prokchorchik M."/>
            <person name="Won K."/>
            <person name="Lee Y."/>
            <person name="Choi E.D."/>
            <person name="Segonzac C."/>
            <person name="Sohn K.H."/>
        </authorList>
    </citation>
    <scope>NUCLEOTIDE SEQUENCE [LARGE SCALE GENOMIC DNA]</scope>
    <source>
        <strain evidence="3 4">PRI2</strain>
    </source>
</reference>
<evidence type="ECO:0000256" key="1">
    <source>
        <dbReference type="SAM" id="MobiDB-lite"/>
    </source>
</evidence>
<dbReference type="AlphaFoldDB" id="A0A4Z1PXL0"/>
<evidence type="ECO:0000313" key="3">
    <source>
        <dbReference type="EMBL" id="TID27932.1"/>
    </source>
</evidence>
<keyword evidence="2" id="KW-1133">Transmembrane helix</keyword>
<accession>A0A4Z1PXL0</accession>
<feature type="region of interest" description="Disordered" evidence="1">
    <location>
        <begin position="42"/>
        <end position="67"/>
    </location>
</feature>
<dbReference type="EMBL" id="SNSC02000001">
    <property type="protein sequence ID" value="TID27932.1"/>
    <property type="molecule type" value="Genomic_DNA"/>
</dbReference>
<dbReference type="PROSITE" id="PS51257">
    <property type="entry name" value="PROKAR_LIPOPROTEIN"/>
    <property type="match status" value="1"/>
</dbReference>
<keyword evidence="2" id="KW-0812">Transmembrane</keyword>
<dbReference type="PANTHER" id="PTHR13132:SF29">
    <property type="entry name" value="ALPHA-(1,6)-FUCOSYLTRANSFERASE"/>
    <property type="match status" value="1"/>
</dbReference>
<name>A0A4Z1PXL0_9PEZI</name>